<dbReference type="RefSeq" id="WP_275565346.1">
    <property type="nucleotide sequence ID" value="NZ_JARGYC010000001.1"/>
</dbReference>
<accession>A0AAE3T884</accession>
<evidence type="ECO:0000256" key="2">
    <source>
        <dbReference type="ARBA" id="ARBA00023015"/>
    </source>
</evidence>
<keyword evidence="4" id="KW-0804">Transcription</keyword>
<keyword evidence="3" id="KW-0238">DNA-binding</keyword>
<dbReference type="InterPro" id="IPR005119">
    <property type="entry name" value="LysR_subst-bd"/>
</dbReference>
<dbReference type="GO" id="GO:0003677">
    <property type="term" value="F:DNA binding"/>
    <property type="evidence" value="ECO:0007669"/>
    <property type="project" value="UniProtKB-KW"/>
</dbReference>
<dbReference type="InterPro" id="IPR050950">
    <property type="entry name" value="HTH-type_LysR_regulators"/>
</dbReference>
<evidence type="ECO:0000313" key="7">
    <source>
        <dbReference type="Proteomes" id="UP001220964"/>
    </source>
</evidence>
<evidence type="ECO:0000256" key="4">
    <source>
        <dbReference type="ARBA" id="ARBA00023163"/>
    </source>
</evidence>
<dbReference type="GO" id="GO:0005829">
    <property type="term" value="C:cytosol"/>
    <property type="evidence" value="ECO:0007669"/>
    <property type="project" value="TreeGrafter"/>
</dbReference>
<proteinExistence type="inferred from homology"/>
<dbReference type="Proteomes" id="UP001220964">
    <property type="component" value="Unassembled WGS sequence"/>
</dbReference>
<comment type="similarity">
    <text evidence="1">Belongs to the LysR transcriptional regulatory family.</text>
</comment>
<evidence type="ECO:0000313" key="6">
    <source>
        <dbReference type="EMBL" id="MDF0599200.1"/>
    </source>
</evidence>
<dbReference type="PROSITE" id="PS50931">
    <property type="entry name" value="HTH_LYSR"/>
    <property type="match status" value="1"/>
</dbReference>
<evidence type="ECO:0000256" key="3">
    <source>
        <dbReference type="ARBA" id="ARBA00023125"/>
    </source>
</evidence>
<evidence type="ECO:0000259" key="5">
    <source>
        <dbReference type="PROSITE" id="PS50931"/>
    </source>
</evidence>
<dbReference type="Gene3D" id="1.10.10.10">
    <property type="entry name" value="Winged helix-like DNA-binding domain superfamily/Winged helix DNA-binding domain"/>
    <property type="match status" value="1"/>
</dbReference>
<evidence type="ECO:0000256" key="1">
    <source>
        <dbReference type="ARBA" id="ARBA00009437"/>
    </source>
</evidence>
<keyword evidence="2" id="KW-0805">Transcription regulation</keyword>
<dbReference type="EMBL" id="JARGYC010000001">
    <property type="protein sequence ID" value="MDF0599200.1"/>
    <property type="molecule type" value="Genomic_DNA"/>
</dbReference>
<dbReference type="SUPFAM" id="SSF46785">
    <property type="entry name" value="Winged helix' DNA-binding domain"/>
    <property type="match status" value="1"/>
</dbReference>
<dbReference type="Gene3D" id="3.40.190.290">
    <property type="match status" value="1"/>
</dbReference>
<dbReference type="Pfam" id="PF00126">
    <property type="entry name" value="HTH_1"/>
    <property type="match status" value="1"/>
</dbReference>
<dbReference type="InterPro" id="IPR000847">
    <property type="entry name" value="LysR_HTH_N"/>
</dbReference>
<reference evidence="6" key="1">
    <citation type="submission" date="2023-03" db="EMBL/GenBank/DDBJ databases">
        <title>Multiphase analysis and comparison of six strains from genera Psychromarinibacter, Lutimaribacter, and Maritimibacter, including a novel species: Psychromarinibacter sediminicola sp. nov.</title>
        <authorList>
            <person name="Wang Y.-H."/>
            <person name="Ye M.-Q."/>
            <person name="Du Z.-J."/>
        </authorList>
    </citation>
    <scope>NUCLEOTIDE SEQUENCE</scope>
    <source>
        <strain evidence="6">C21-152</strain>
    </source>
</reference>
<protein>
    <submittedName>
        <fullName evidence="6">LysR substrate-binding domain-containing protein</fullName>
    </submittedName>
</protein>
<feature type="domain" description="HTH lysR-type" evidence="5">
    <location>
        <begin position="8"/>
        <end position="65"/>
    </location>
</feature>
<organism evidence="6 7">
    <name type="scientific">Psychromarinibacter sediminicola</name>
    <dbReference type="NCBI Taxonomy" id="3033385"/>
    <lineage>
        <taxon>Bacteria</taxon>
        <taxon>Pseudomonadati</taxon>
        <taxon>Pseudomonadota</taxon>
        <taxon>Alphaproteobacteria</taxon>
        <taxon>Rhodobacterales</taxon>
        <taxon>Paracoccaceae</taxon>
        <taxon>Psychromarinibacter</taxon>
    </lineage>
</organism>
<sequence length="307" mass="32941">MTDPVSRLQLRHFRLIGAVAEHGQLSVAADHLAMTQPAASRTLAETERLIGAPLFERHAKGMRPTPVGEVMARHARLLLGGLDQAEAELGAFRAGRSGTVRVGAVTGAAVGFVVPAIRALKREANNPAVRVEVAPSVDLMDSLLNGDLDFVLSRVPRGVEVGRLEVLHGRVEHLALLARSGHPLLRETGLQLKDLAGCAWIAQKQGMPIREAIEQRHVIAGIDPPQDVIESSSLLMTLAYLHGSDAISPVAREVSDLLVGTGSGGVAELPMTERITLSPYHLIRQKRMPISPLAGRLLELVLERLTA</sequence>
<dbReference type="InterPro" id="IPR036388">
    <property type="entry name" value="WH-like_DNA-bd_sf"/>
</dbReference>
<dbReference type="SUPFAM" id="SSF53850">
    <property type="entry name" value="Periplasmic binding protein-like II"/>
    <property type="match status" value="1"/>
</dbReference>
<dbReference type="AlphaFoldDB" id="A0AAE3T884"/>
<dbReference type="GO" id="GO:0003700">
    <property type="term" value="F:DNA-binding transcription factor activity"/>
    <property type="evidence" value="ECO:0007669"/>
    <property type="project" value="InterPro"/>
</dbReference>
<dbReference type="PANTHER" id="PTHR30419:SF8">
    <property type="entry name" value="NITROGEN ASSIMILATION TRANSCRIPTIONAL ACTIVATOR-RELATED"/>
    <property type="match status" value="1"/>
</dbReference>
<name>A0AAE3T884_9RHOB</name>
<dbReference type="PANTHER" id="PTHR30419">
    <property type="entry name" value="HTH-TYPE TRANSCRIPTIONAL REGULATOR YBHD"/>
    <property type="match status" value="1"/>
</dbReference>
<gene>
    <name evidence="6" type="ORF">P1J78_00515</name>
</gene>
<dbReference type="Pfam" id="PF03466">
    <property type="entry name" value="LysR_substrate"/>
    <property type="match status" value="1"/>
</dbReference>
<keyword evidence="7" id="KW-1185">Reference proteome</keyword>
<dbReference type="InterPro" id="IPR036390">
    <property type="entry name" value="WH_DNA-bd_sf"/>
</dbReference>
<comment type="caution">
    <text evidence="6">The sequence shown here is derived from an EMBL/GenBank/DDBJ whole genome shotgun (WGS) entry which is preliminary data.</text>
</comment>